<sequence>LYCGNSKRNNPVKGNEIFPSLTIVRFKEKNKENQLELDMLLQIIFLACFFSFTPVYSQWCSKKYRECSRMFPCCSGLGILICLPATNSKSYCYPQSEYLEFLGQQLNTTPTTSPVTTSITGKQQCAGGYQRCEAMVCCLDSTFPKVCVPTPSGKFCIDESLRPTTTTWHPLMLL</sequence>
<keyword evidence="1" id="KW-0472">Membrane</keyword>
<evidence type="ECO:0000313" key="2">
    <source>
        <dbReference type="EMBL" id="KAK0066193.1"/>
    </source>
</evidence>
<keyword evidence="3" id="KW-1185">Reference proteome</keyword>
<dbReference type="EMBL" id="JASAOG010000011">
    <property type="protein sequence ID" value="KAK0066193.1"/>
    <property type="molecule type" value="Genomic_DNA"/>
</dbReference>
<feature type="transmembrane region" description="Helical" evidence="1">
    <location>
        <begin position="39"/>
        <end position="57"/>
    </location>
</feature>
<organism evidence="2 3">
    <name type="scientific">Biomphalaria pfeifferi</name>
    <name type="common">Bloodfluke planorb</name>
    <name type="synonym">Freshwater snail</name>
    <dbReference type="NCBI Taxonomy" id="112525"/>
    <lineage>
        <taxon>Eukaryota</taxon>
        <taxon>Metazoa</taxon>
        <taxon>Spiralia</taxon>
        <taxon>Lophotrochozoa</taxon>
        <taxon>Mollusca</taxon>
        <taxon>Gastropoda</taxon>
        <taxon>Heterobranchia</taxon>
        <taxon>Euthyneura</taxon>
        <taxon>Panpulmonata</taxon>
        <taxon>Hygrophila</taxon>
        <taxon>Lymnaeoidea</taxon>
        <taxon>Planorbidae</taxon>
        <taxon>Biomphalaria</taxon>
    </lineage>
</organism>
<protein>
    <submittedName>
        <fullName evidence="2">Cell wall protein DAN4</fullName>
    </submittedName>
</protein>
<gene>
    <name evidence="2" type="ORF">Bpfe_004314</name>
</gene>
<feature type="non-terminal residue" evidence="2">
    <location>
        <position position="174"/>
    </location>
</feature>
<accession>A0AAD8C4N5</accession>
<keyword evidence="1" id="KW-0812">Transmembrane</keyword>
<keyword evidence="1" id="KW-1133">Transmembrane helix</keyword>
<evidence type="ECO:0000313" key="3">
    <source>
        <dbReference type="Proteomes" id="UP001233172"/>
    </source>
</evidence>
<reference evidence="2" key="1">
    <citation type="journal article" date="2023" name="PLoS Negl. Trop. Dis.">
        <title>A genome sequence for Biomphalaria pfeifferi, the major vector snail for the human-infecting parasite Schistosoma mansoni.</title>
        <authorList>
            <person name="Bu L."/>
            <person name="Lu L."/>
            <person name="Laidemitt M.R."/>
            <person name="Zhang S.M."/>
            <person name="Mutuku M."/>
            <person name="Mkoji G."/>
            <person name="Steinauer M."/>
            <person name="Loker E.S."/>
        </authorList>
    </citation>
    <scope>NUCLEOTIDE SEQUENCE</scope>
    <source>
        <strain evidence="2">KasaAsao</strain>
    </source>
</reference>
<dbReference type="AlphaFoldDB" id="A0AAD8C4N5"/>
<evidence type="ECO:0000256" key="1">
    <source>
        <dbReference type="SAM" id="Phobius"/>
    </source>
</evidence>
<name>A0AAD8C4N5_BIOPF</name>
<comment type="caution">
    <text evidence="2">The sequence shown here is derived from an EMBL/GenBank/DDBJ whole genome shotgun (WGS) entry which is preliminary data.</text>
</comment>
<proteinExistence type="predicted"/>
<dbReference type="Proteomes" id="UP001233172">
    <property type="component" value="Unassembled WGS sequence"/>
</dbReference>
<reference evidence="2" key="2">
    <citation type="submission" date="2023-04" db="EMBL/GenBank/DDBJ databases">
        <authorList>
            <person name="Bu L."/>
            <person name="Lu L."/>
            <person name="Laidemitt M.R."/>
            <person name="Zhang S.M."/>
            <person name="Mutuku M."/>
            <person name="Mkoji G."/>
            <person name="Steinauer M."/>
            <person name="Loker E.S."/>
        </authorList>
    </citation>
    <scope>NUCLEOTIDE SEQUENCE</scope>
    <source>
        <strain evidence="2">KasaAsao</strain>
        <tissue evidence="2">Whole Snail</tissue>
    </source>
</reference>